<gene>
    <name evidence="2" type="ORF">Cgig2_016100</name>
</gene>
<reference evidence="2" key="1">
    <citation type="submission" date="2022-04" db="EMBL/GenBank/DDBJ databases">
        <title>Carnegiea gigantea Genome sequencing and assembly v2.</title>
        <authorList>
            <person name="Copetti D."/>
            <person name="Sanderson M.J."/>
            <person name="Burquez A."/>
            <person name="Wojciechowski M.F."/>
        </authorList>
    </citation>
    <scope>NUCLEOTIDE SEQUENCE</scope>
    <source>
        <strain evidence="2">SGP5-SGP5p</strain>
        <tissue evidence="2">Aerial part</tissue>
    </source>
</reference>
<protein>
    <submittedName>
        <fullName evidence="2">Uncharacterized protein</fullName>
    </submittedName>
</protein>
<accession>A0A9Q1QNQ4</accession>
<organism evidence="2 3">
    <name type="scientific">Carnegiea gigantea</name>
    <dbReference type="NCBI Taxonomy" id="171969"/>
    <lineage>
        <taxon>Eukaryota</taxon>
        <taxon>Viridiplantae</taxon>
        <taxon>Streptophyta</taxon>
        <taxon>Embryophyta</taxon>
        <taxon>Tracheophyta</taxon>
        <taxon>Spermatophyta</taxon>
        <taxon>Magnoliopsida</taxon>
        <taxon>eudicotyledons</taxon>
        <taxon>Gunneridae</taxon>
        <taxon>Pentapetalae</taxon>
        <taxon>Caryophyllales</taxon>
        <taxon>Cactineae</taxon>
        <taxon>Cactaceae</taxon>
        <taxon>Cactoideae</taxon>
        <taxon>Echinocereeae</taxon>
        <taxon>Carnegiea</taxon>
    </lineage>
</organism>
<dbReference type="EMBL" id="JAKOGI010000048">
    <property type="protein sequence ID" value="KAJ8446790.1"/>
    <property type="molecule type" value="Genomic_DNA"/>
</dbReference>
<keyword evidence="3" id="KW-1185">Reference proteome</keyword>
<dbReference type="AlphaFoldDB" id="A0A9Q1QNQ4"/>
<proteinExistence type="predicted"/>
<dbReference type="Proteomes" id="UP001153076">
    <property type="component" value="Unassembled WGS sequence"/>
</dbReference>
<comment type="caution">
    <text evidence="2">The sequence shown here is derived from an EMBL/GenBank/DDBJ whole genome shotgun (WGS) entry which is preliminary data.</text>
</comment>
<sequence length="152" mass="17575">MKDKQDEEKSGKLTPSPKKEEKKEPFTGRDGERRKGVDSMVMVWGAILVVGSCSMVRSRSQMPCRLVVVVEYHSMMMKNRSSLRIGMVMGKSKFRKMMAFHLKLVAMVNYRNLVGKCKLATWYKPVLEFHKMRISHMMVVEMLNCKKLVGKL</sequence>
<name>A0A9Q1QNQ4_9CARY</name>
<evidence type="ECO:0000313" key="2">
    <source>
        <dbReference type="EMBL" id="KAJ8446790.1"/>
    </source>
</evidence>
<evidence type="ECO:0000313" key="3">
    <source>
        <dbReference type="Proteomes" id="UP001153076"/>
    </source>
</evidence>
<evidence type="ECO:0000256" key="1">
    <source>
        <dbReference type="SAM" id="MobiDB-lite"/>
    </source>
</evidence>
<feature type="region of interest" description="Disordered" evidence="1">
    <location>
        <begin position="1"/>
        <end position="33"/>
    </location>
</feature>